<dbReference type="EMBL" id="AHJE01000036">
    <property type="protein sequence ID" value="EHP42313.1"/>
    <property type="molecule type" value="Genomic_DNA"/>
</dbReference>
<dbReference type="RefSeq" id="WP_006158639.1">
    <property type="nucleotide sequence ID" value="NZ_AHJE01000036.1"/>
</dbReference>
<proteinExistence type="predicted"/>
<dbReference type="OrthoDB" id="9134012at2"/>
<name>H1S5E6_9BURK</name>
<dbReference type="PATRIC" id="fig|1127483.3.peg.3075"/>
<accession>H1S5E6</accession>
<dbReference type="Proteomes" id="UP000005808">
    <property type="component" value="Unassembled WGS sequence"/>
</dbReference>
<sequence>MQTNQIELNDLYNVHDFAARHPKILSVQTLRYQLRFRDYNGLAKACVQLGKKLLISERRYQEWLSETGGVAVAKQ</sequence>
<gene>
    <name evidence="1" type="ORF">OR16_15329</name>
</gene>
<protein>
    <submittedName>
        <fullName evidence="1">Uncharacterized protein</fullName>
    </submittedName>
</protein>
<reference evidence="1 2" key="1">
    <citation type="journal article" date="2012" name="J. Bacteriol.">
        <title>De Novo Genome Project of Cupriavidus basilensis OR16.</title>
        <authorList>
            <person name="Cserhati M."/>
            <person name="Kriszt B."/>
            <person name="Szoboszlay S."/>
            <person name="Toth A."/>
            <person name="Szabo I."/>
            <person name="Tancsics A."/>
            <person name="Nagy I."/>
            <person name="Horvath B."/>
            <person name="Nagy I."/>
            <person name="Kukolya J."/>
        </authorList>
    </citation>
    <scope>NUCLEOTIDE SEQUENCE [LARGE SCALE GENOMIC DNA]</scope>
    <source>
        <strain evidence="1 2">OR16</strain>
    </source>
</reference>
<organism evidence="1 2">
    <name type="scientific">Cupriavidus basilensis OR16</name>
    <dbReference type="NCBI Taxonomy" id="1127483"/>
    <lineage>
        <taxon>Bacteria</taxon>
        <taxon>Pseudomonadati</taxon>
        <taxon>Pseudomonadota</taxon>
        <taxon>Betaproteobacteria</taxon>
        <taxon>Burkholderiales</taxon>
        <taxon>Burkholderiaceae</taxon>
        <taxon>Cupriavidus</taxon>
    </lineage>
</organism>
<evidence type="ECO:0000313" key="1">
    <source>
        <dbReference type="EMBL" id="EHP42313.1"/>
    </source>
</evidence>
<evidence type="ECO:0000313" key="2">
    <source>
        <dbReference type="Proteomes" id="UP000005808"/>
    </source>
</evidence>
<dbReference type="AlphaFoldDB" id="H1S5E6"/>
<comment type="caution">
    <text evidence="1">The sequence shown here is derived from an EMBL/GenBank/DDBJ whole genome shotgun (WGS) entry which is preliminary data.</text>
</comment>